<evidence type="ECO:0000256" key="3">
    <source>
        <dbReference type="ARBA" id="ARBA00023004"/>
    </source>
</evidence>
<keyword evidence="2" id="KW-0479">Metal-binding</keyword>
<evidence type="ECO:0000256" key="4">
    <source>
        <dbReference type="ARBA" id="ARBA00023014"/>
    </source>
</evidence>
<dbReference type="GeneID" id="24797210"/>
<dbReference type="InterPro" id="IPR050157">
    <property type="entry name" value="PSI_iron-sulfur_center"/>
</dbReference>
<evidence type="ECO:0000313" key="6">
    <source>
        <dbReference type="EMBL" id="AIY89663.1"/>
    </source>
</evidence>
<dbReference type="STRING" id="565033.GACE_0611"/>
<organism evidence="6 7">
    <name type="scientific">Geoglobus acetivorans</name>
    <dbReference type="NCBI Taxonomy" id="565033"/>
    <lineage>
        <taxon>Archaea</taxon>
        <taxon>Methanobacteriati</taxon>
        <taxon>Methanobacteriota</taxon>
        <taxon>Archaeoglobi</taxon>
        <taxon>Archaeoglobales</taxon>
        <taxon>Archaeoglobaceae</taxon>
        <taxon>Geoglobus</taxon>
    </lineage>
</organism>
<dbReference type="PANTHER" id="PTHR24960:SF79">
    <property type="entry name" value="PHOTOSYSTEM I IRON-SULFUR CENTER"/>
    <property type="match status" value="1"/>
</dbReference>
<accession>A0A0A7GCR7</accession>
<dbReference type="InterPro" id="IPR017900">
    <property type="entry name" value="4Fe4S_Fe_S_CS"/>
</dbReference>
<feature type="domain" description="4Fe-4S ferredoxin-type" evidence="5">
    <location>
        <begin position="31"/>
        <end position="56"/>
    </location>
</feature>
<dbReference type="GO" id="GO:0051539">
    <property type="term" value="F:4 iron, 4 sulfur cluster binding"/>
    <property type="evidence" value="ECO:0007669"/>
    <property type="project" value="UniProtKB-KW"/>
</dbReference>
<proteinExistence type="predicted"/>
<dbReference type="GO" id="GO:0046872">
    <property type="term" value="F:metal ion binding"/>
    <property type="evidence" value="ECO:0007669"/>
    <property type="project" value="UniProtKB-KW"/>
</dbReference>
<dbReference type="RefSeq" id="WP_048091073.1">
    <property type="nucleotide sequence ID" value="NZ_CP009552.1"/>
</dbReference>
<evidence type="ECO:0000256" key="1">
    <source>
        <dbReference type="ARBA" id="ARBA00022485"/>
    </source>
</evidence>
<dbReference type="eggNOG" id="arCOG00959">
    <property type="taxonomic scope" value="Archaea"/>
</dbReference>
<gene>
    <name evidence="6" type="ORF">GACE_0611</name>
</gene>
<dbReference type="SUPFAM" id="SSF54862">
    <property type="entry name" value="4Fe-4S ferredoxins"/>
    <property type="match status" value="1"/>
</dbReference>
<dbReference type="KEGG" id="gac:GACE_0611"/>
<dbReference type="InterPro" id="IPR017896">
    <property type="entry name" value="4Fe4S_Fe-S-bd"/>
</dbReference>
<feature type="domain" description="4Fe-4S ferredoxin-type" evidence="5">
    <location>
        <begin position="1"/>
        <end position="30"/>
    </location>
</feature>
<name>A0A0A7GCR7_GEOAI</name>
<dbReference type="PROSITE" id="PS00198">
    <property type="entry name" value="4FE4S_FER_1"/>
    <property type="match status" value="1"/>
</dbReference>
<keyword evidence="1" id="KW-0004">4Fe-4S</keyword>
<evidence type="ECO:0000256" key="2">
    <source>
        <dbReference type="ARBA" id="ARBA00022723"/>
    </source>
</evidence>
<dbReference type="Pfam" id="PF13187">
    <property type="entry name" value="Fer4_9"/>
    <property type="match status" value="1"/>
</dbReference>
<evidence type="ECO:0000259" key="5">
    <source>
        <dbReference type="PROSITE" id="PS51379"/>
    </source>
</evidence>
<dbReference type="PANTHER" id="PTHR24960">
    <property type="entry name" value="PHOTOSYSTEM I IRON-SULFUR CENTER-RELATED"/>
    <property type="match status" value="1"/>
</dbReference>
<reference evidence="6 7" key="1">
    <citation type="journal article" date="2015" name="Appl. Environ. Microbiol.">
        <title>The Geoglobus acetivorans genome: Fe(III) reduction, acetate utilization, autotrophic growth, and degradation of aromatic compounds in a hyperthermophilic archaeon.</title>
        <authorList>
            <person name="Mardanov A.V."/>
            <person name="Slododkina G.B."/>
            <person name="Slobodkin A.I."/>
            <person name="Beletsky A.V."/>
            <person name="Gavrilov S.N."/>
            <person name="Kublanov I.V."/>
            <person name="Bonch-Osmolovskaya E.A."/>
            <person name="Skryabin K.G."/>
            <person name="Ravin N.V."/>
        </authorList>
    </citation>
    <scope>NUCLEOTIDE SEQUENCE [LARGE SCALE GENOMIC DNA]</scope>
    <source>
        <strain evidence="6 7">SBH6</strain>
    </source>
</reference>
<dbReference type="Gene3D" id="3.30.70.20">
    <property type="match status" value="2"/>
</dbReference>
<dbReference type="HOGENOM" id="CLU_139698_5_6_2"/>
<dbReference type="EMBL" id="CP009552">
    <property type="protein sequence ID" value="AIY89663.1"/>
    <property type="molecule type" value="Genomic_DNA"/>
</dbReference>
<sequence>MPAVVDAELCTACGTCVDECPVGAIELNDVAEINADLCTECGTCVDACPNGAISLQ</sequence>
<dbReference type="AlphaFoldDB" id="A0A0A7GCR7"/>
<dbReference type="PROSITE" id="PS51379">
    <property type="entry name" value="4FE4S_FER_2"/>
    <property type="match status" value="2"/>
</dbReference>
<keyword evidence="4" id="KW-0411">Iron-sulfur</keyword>
<keyword evidence="3" id="KW-0408">Iron</keyword>
<dbReference type="GO" id="GO:0016491">
    <property type="term" value="F:oxidoreductase activity"/>
    <property type="evidence" value="ECO:0007669"/>
    <property type="project" value="UniProtKB-ARBA"/>
</dbReference>
<protein>
    <submittedName>
        <fullName evidence="6">Ferredoxin</fullName>
    </submittedName>
</protein>
<evidence type="ECO:0000313" key="7">
    <source>
        <dbReference type="Proteomes" id="UP000030624"/>
    </source>
</evidence>
<dbReference type="Proteomes" id="UP000030624">
    <property type="component" value="Chromosome"/>
</dbReference>